<accession>A0ABQ4KQR4</accession>
<dbReference type="PANTHER" id="PTHR33498:SF1">
    <property type="entry name" value="TRANSPOSASE FOR INSERTION SEQUENCE ELEMENT IS1557"/>
    <property type="match status" value="1"/>
</dbReference>
<evidence type="ECO:0000259" key="1">
    <source>
        <dbReference type="Pfam" id="PF01610"/>
    </source>
</evidence>
<dbReference type="EMBL" id="BORB01000046">
    <property type="protein sequence ID" value="GIN59484.1"/>
    <property type="molecule type" value="Genomic_DNA"/>
</dbReference>
<organism evidence="2 3">
    <name type="scientific">Lederbergia ruris</name>
    <dbReference type="NCBI Taxonomy" id="217495"/>
    <lineage>
        <taxon>Bacteria</taxon>
        <taxon>Bacillati</taxon>
        <taxon>Bacillota</taxon>
        <taxon>Bacilli</taxon>
        <taxon>Bacillales</taxon>
        <taxon>Bacillaceae</taxon>
        <taxon>Lederbergia</taxon>
    </lineage>
</organism>
<evidence type="ECO:0000313" key="3">
    <source>
        <dbReference type="Proteomes" id="UP000679950"/>
    </source>
</evidence>
<comment type="caution">
    <text evidence="2">The sequence shown here is derived from an EMBL/GenBank/DDBJ whole genome shotgun (WGS) entry which is preliminary data.</text>
</comment>
<feature type="domain" description="Transposase IS204/IS1001/IS1096/IS1165 DDE" evidence="1">
    <location>
        <begin position="3"/>
        <end position="77"/>
    </location>
</feature>
<dbReference type="InterPro" id="IPR047951">
    <property type="entry name" value="Transpos_ISL3"/>
</dbReference>
<dbReference type="Proteomes" id="UP000679950">
    <property type="component" value="Unassembled WGS sequence"/>
</dbReference>
<sequence>MTNVERRTIFDIKPNRNKETVIQRLTEIGDRHYIEYVTMDMWKPYKDAVYTVLPQAKVVVYKFHVVRMANQALDSVR</sequence>
<evidence type="ECO:0000313" key="2">
    <source>
        <dbReference type="EMBL" id="GIN59484.1"/>
    </source>
</evidence>
<dbReference type="Pfam" id="PF01610">
    <property type="entry name" value="DDE_Tnp_ISL3"/>
    <property type="match status" value="1"/>
</dbReference>
<proteinExistence type="predicted"/>
<protein>
    <recommendedName>
        <fullName evidence="1">Transposase IS204/IS1001/IS1096/IS1165 DDE domain-containing protein</fullName>
    </recommendedName>
</protein>
<reference evidence="2 3" key="1">
    <citation type="submission" date="2021-03" db="EMBL/GenBank/DDBJ databases">
        <title>Antimicrobial resistance genes in bacteria isolated from Japanese honey, and their potential for conferring macrolide and lincosamide resistance in the American foulbrood pathogen Paenibacillus larvae.</title>
        <authorList>
            <person name="Okamoto M."/>
            <person name="Kumagai M."/>
            <person name="Kanamori H."/>
            <person name="Takamatsu D."/>
        </authorList>
    </citation>
    <scope>NUCLEOTIDE SEQUENCE [LARGE SCALE GENOMIC DNA]</scope>
    <source>
        <strain evidence="2 3">J8TS2</strain>
    </source>
</reference>
<dbReference type="InterPro" id="IPR002560">
    <property type="entry name" value="Transposase_DDE"/>
</dbReference>
<keyword evidence="3" id="KW-1185">Reference proteome</keyword>
<dbReference type="PANTHER" id="PTHR33498">
    <property type="entry name" value="TRANSPOSASE FOR INSERTION SEQUENCE ELEMENT IS1557"/>
    <property type="match status" value="1"/>
</dbReference>
<name>A0ABQ4KQR4_9BACI</name>
<gene>
    <name evidence="2" type="ORF">J8TS2_38030</name>
</gene>